<dbReference type="Proteomes" id="UP000790787">
    <property type="component" value="Chromosome 18"/>
</dbReference>
<dbReference type="OrthoDB" id="29755at2759"/>
<dbReference type="RefSeq" id="XP_016502625.1">
    <property type="nucleotide sequence ID" value="XM_016647139.1"/>
</dbReference>
<dbReference type="PANTHER" id="PTHR19957">
    <property type="entry name" value="SYNTAXIN"/>
    <property type="match status" value="1"/>
</dbReference>
<reference evidence="14" key="2">
    <citation type="submission" date="2025-08" db="UniProtKB">
        <authorList>
            <consortium name="RefSeq"/>
        </authorList>
    </citation>
    <scope>IDENTIFICATION</scope>
    <source>
        <tissue evidence="14">Leaf</tissue>
    </source>
</reference>
<dbReference type="InterPro" id="IPR045242">
    <property type="entry name" value="Syntaxin"/>
</dbReference>
<dbReference type="GO" id="GO:0031201">
    <property type="term" value="C:SNARE complex"/>
    <property type="evidence" value="ECO:0000318"/>
    <property type="project" value="GO_Central"/>
</dbReference>
<evidence type="ECO:0000256" key="4">
    <source>
        <dbReference type="ARBA" id="ARBA00022692"/>
    </source>
</evidence>
<feature type="transmembrane region" description="Helical" evidence="11">
    <location>
        <begin position="281"/>
        <end position="302"/>
    </location>
</feature>
<dbReference type="GO" id="GO:0006906">
    <property type="term" value="P:vesicle fusion"/>
    <property type="evidence" value="ECO:0000318"/>
    <property type="project" value="GO_Central"/>
</dbReference>
<reference evidence="13" key="1">
    <citation type="journal article" date="2014" name="Nat. Commun.">
        <title>The tobacco genome sequence and its comparison with those of tomato and potato.</title>
        <authorList>
            <person name="Sierro N."/>
            <person name="Battey J.N."/>
            <person name="Ouadi S."/>
            <person name="Bakaher N."/>
            <person name="Bovet L."/>
            <person name="Willig A."/>
            <person name="Goepfert S."/>
            <person name="Peitsch M.C."/>
            <person name="Ivanov N.V."/>
        </authorList>
    </citation>
    <scope>NUCLEOTIDE SEQUENCE [LARGE SCALE GENOMIC DNA]</scope>
</reference>
<evidence type="ECO:0000256" key="6">
    <source>
        <dbReference type="ARBA" id="ARBA00022989"/>
    </source>
</evidence>
<evidence type="ECO:0000256" key="8">
    <source>
        <dbReference type="ARBA" id="ARBA00023136"/>
    </source>
</evidence>
<dbReference type="OMA" id="KYDADKH"/>
<dbReference type="GeneID" id="107820797"/>
<organism evidence="13 14">
    <name type="scientific">Nicotiana tabacum</name>
    <name type="common">Common tobacco</name>
    <dbReference type="NCBI Taxonomy" id="4097"/>
    <lineage>
        <taxon>Eukaryota</taxon>
        <taxon>Viridiplantae</taxon>
        <taxon>Streptophyta</taxon>
        <taxon>Embryophyta</taxon>
        <taxon>Tracheophyta</taxon>
        <taxon>Spermatophyta</taxon>
        <taxon>Magnoliopsida</taxon>
        <taxon>eudicotyledons</taxon>
        <taxon>Gunneridae</taxon>
        <taxon>Pentapetalae</taxon>
        <taxon>asterids</taxon>
        <taxon>lamiids</taxon>
        <taxon>Solanales</taxon>
        <taxon>Solanaceae</taxon>
        <taxon>Nicotianoideae</taxon>
        <taxon>Nicotianeae</taxon>
        <taxon>Nicotiana</taxon>
    </lineage>
</organism>
<dbReference type="FunFam" id="1.20.5.110:FF:000037">
    <property type="entry name" value="Putative syntaxin-71-like"/>
    <property type="match status" value="1"/>
</dbReference>
<protein>
    <submittedName>
        <fullName evidence="14">Syntaxin-71-like</fullName>
    </submittedName>
</protein>
<dbReference type="STRING" id="4097.A0A1S4CNI1"/>
<dbReference type="InterPro" id="IPR006012">
    <property type="entry name" value="Syntaxin/epimorphin_CS"/>
</dbReference>
<keyword evidence="6 11" id="KW-1133">Transmembrane helix</keyword>
<dbReference type="KEGG" id="nta:107820797"/>
<evidence type="ECO:0000256" key="10">
    <source>
        <dbReference type="ARBA" id="ARBA00061857"/>
    </source>
</evidence>
<evidence type="ECO:0000256" key="2">
    <source>
        <dbReference type="ARBA" id="ARBA00009063"/>
    </source>
</evidence>
<keyword evidence="7" id="KW-0175">Coiled coil</keyword>
<dbReference type="Gene3D" id="1.20.5.110">
    <property type="match status" value="1"/>
</dbReference>
<gene>
    <name evidence="14" type="primary">LOC107820797</name>
</gene>
<dbReference type="AlphaFoldDB" id="A0A1S4CNI1"/>
<dbReference type="SMART" id="SM00397">
    <property type="entry name" value="t_SNARE"/>
    <property type="match status" value="1"/>
</dbReference>
<keyword evidence="3" id="KW-0813">Transport</keyword>
<evidence type="ECO:0000313" key="14">
    <source>
        <dbReference type="RefSeq" id="XP_016502625.1"/>
    </source>
</evidence>
<comment type="function">
    <text evidence="9">Vesicle trafficking protein that functions in the secretory pathway.</text>
</comment>
<dbReference type="InterPro" id="IPR000727">
    <property type="entry name" value="T_SNARE_dom"/>
</dbReference>
<evidence type="ECO:0000256" key="3">
    <source>
        <dbReference type="ARBA" id="ARBA00022448"/>
    </source>
</evidence>
<accession>A0A1S4CNI1</accession>
<sequence>MSQNIARNRERKQSTILFPPSFSISPKFSGDRKSLSEPKMSVIDIIFRVDSICKKYDKYDVEKQRSANDSSSDAFARLYSSFESQIDATSQKAEMAAMETNRAKAVAMKAEVRRTKARLMDGIQKLQKLAQKKVKGLSQEELETRGDLVLMLSERIQAIPDGSTDAAKRTGGFGTSSFNKNIKFDSDGQFDDGFYQQTAETTHFREEYEMRKMKQDEGLDIISEGLDTLKNLAHDMNKELDRQVPLLDEIDTKVDKATTDIKSNNVRLKENINKIRSSNNFFIDIILICILLGIVAYLYNILK</sequence>
<dbReference type="GO" id="GO:0005484">
    <property type="term" value="F:SNAP receptor activity"/>
    <property type="evidence" value="ECO:0000318"/>
    <property type="project" value="GO_Central"/>
</dbReference>
<dbReference type="GO" id="GO:0012505">
    <property type="term" value="C:endomembrane system"/>
    <property type="evidence" value="ECO:0000318"/>
    <property type="project" value="GO_Central"/>
</dbReference>
<dbReference type="PaxDb" id="4097-A0A1S4CNI1"/>
<evidence type="ECO:0000256" key="5">
    <source>
        <dbReference type="ARBA" id="ARBA00022927"/>
    </source>
</evidence>
<dbReference type="GO" id="GO:0006886">
    <property type="term" value="P:intracellular protein transport"/>
    <property type="evidence" value="ECO:0000318"/>
    <property type="project" value="GO_Central"/>
</dbReference>
<evidence type="ECO:0000256" key="11">
    <source>
        <dbReference type="SAM" id="Phobius"/>
    </source>
</evidence>
<dbReference type="RefSeq" id="XP_016502625.1">
    <property type="nucleotide sequence ID" value="XM_016647139.2"/>
</dbReference>
<evidence type="ECO:0000256" key="7">
    <source>
        <dbReference type="ARBA" id="ARBA00023054"/>
    </source>
</evidence>
<evidence type="ECO:0000256" key="1">
    <source>
        <dbReference type="ARBA" id="ARBA00004167"/>
    </source>
</evidence>
<comment type="subunit">
    <text evidence="10">Part of the t-SNARE complex.</text>
</comment>
<dbReference type="CDD" id="cd15841">
    <property type="entry name" value="SNARE_Qc"/>
    <property type="match status" value="1"/>
</dbReference>
<proteinExistence type="inferred from homology"/>
<comment type="subcellular location">
    <subcellularLocation>
        <location evidence="1">Membrane</location>
        <topology evidence="1">Single-pass membrane protein</topology>
    </subcellularLocation>
</comment>
<dbReference type="GO" id="GO:0048278">
    <property type="term" value="P:vesicle docking"/>
    <property type="evidence" value="ECO:0000318"/>
    <property type="project" value="GO_Central"/>
</dbReference>
<keyword evidence="13" id="KW-1185">Reference proteome</keyword>
<dbReference type="PROSITE" id="PS50192">
    <property type="entry name" value="T_SNARE"/>
    <property type="match status" value="1"/>
</dbReference>
<evidence type="ECO:0000256" key="9">
    <source>
        <dbReference type="ARBA" id="ARBA00054128"/>
    </source>
</evidence>
<evidence type="ECO:0000313" key="13">
    <source>
        <dbReference type="Proteomes" id="UP000790787"/>
    </source>
</evidence>
<evidence type="ECO:0000259" key="12">
    <source>
        <dbReference type="PROSITE" id="PS50192"/>
    </source>
</evidence>
<dbReference type="PANTHER" id="PTHR19957:SF263">
    <property type="entry name" value="SYNTAXIN-72"/>
    <property type="match status" value="1"/>
</dbReference>
<keyword evidence="5" id="KW-0653">Protein transport</keyword>
<dbReference type="GO" id="GO:0000149">
    <property type="term" value="F:SNARE binding"/>
    <property type="evidence" value="ECO:0000318"/>
    <property type="project" value="GO_Central"/>
</dbReference>
<keyword evidence="8 11" id="KW-0472">Membrane</keyword>
<dbReference type="SUPFAM" id="SSF58038">
    <property type="entry name" value="SNARE fusion complex"/>
    <property type="match status" value="1"/>
</dbReference>
<feature type="domain" description="T-SNARE coiled-coil homology" evidence="12">
    <location>
        <begin position="209"/>
        <end position="271"/>
    </location>
</feature>
<comment type="similarity">
    <text evidence="2">Belongs to the syntaxin family.</text>
</comment>
<name>A0A1S4CNI1_TOBAC</name>
<keyword evidence="4 11" id="KW-0812">Transmembrane</keyword>
<dbReference type="PROSITE" id="PS00914">
    <property type="entry name" value="SYNTAXIN"/>
    <property type="match status" value="1"/>
</dbReference>
<dbReference type="Pfam" id="PF05739">
    <property type="entry name" value="SNARE"/>
    <property type="match status" value="1"/>
</dbReference>